<reference evidence="2" key="1">
    <citation type="journal article" date="2023" name="Mol. Phylogenet. Evol.">
        <title>Genome-scale phylogeny and comparative genomics of the fungal order Sordariales.</title>
        <authorList>
            <person name="Hensen N."/>
            <person name="Bonometti L."/>
            <person name="Westerberg I."/>
            <person name="Brannstrom I.O."/>
            <person name="Guillou S."/>
            <person name="Cros-Aarteil S."/>
            <person name="Calhoun S."/>
            <person name="Haridas S."/>
            <person name="Kuo A."/>
            <person name="Mondo S."/>
            <person name="Pangilinan J."/>
            <person name="Riley R."/>
            <person name="LaButti K."/>
            <person name="Andreopoulos B."/>
            <person name="Lipzen A."/>
            <person name="Chen C."/>
            <person name="Yan M."/>
            <person name="Daum C."/>
            <person name="Ng V."/>
            <person name="Clum A."/>
            <person name="Steindorff A."/>
            <person name="Ohm R.A."/>
            <person name="Martin F."/>
            <person name="Silar P."/>
            <person name="Natvig D.O."/>
            <person name="Lalanne C."/>
            <person name="Gautier V."/>
            <person name="Ament-Velasquez S.L."/>
            <person name="Kruys A."/>
            <person name="Hutchinson M.I."/>
            <person name="Powell A.J."/>
            <person name="Barry K."/>
            <person name="Miller A.N."/>
            <person name="Grigoriev I.V."/>
            <person name="Debuchy R."/>
            <person name="Gladieux P."/>
            <person name="Hiltunen Thoren M."/>
            <person name="Johannesson H."/>
        </authorList>
    </citation>
    <scope>NUCLEOTIDE SEQUENCE</scope>
    <source>
        <strain evidence="2">CBS 757.83</strain>
    </source>
</reference>
<feature type="region of interest" description="Disordered" evidence="1">
    <location>
        <begin position="60"/>
        <end position="88"/>
    </location>
</feature>
<feature type="compositionally biased region" description="Polar residues" evidence="1">
    <location>
        <begin position="67"/>
        <end position="83"/>
    </location>
</feature>
<dbReference type="Proteomes" id="UP001305647">
    <property type="component" value="Unassembled WGS sequence"/>
</dbReference>
<proteinExistence type="predicted"/>
<comment type="caution">
    <text evidence="2">The sequence shown here is derived from an EMBL/GenBank/DDBJ whole genome shotgun (WGS) entry which is preliminary data.</text>
</comment>
<organism evidence="2 3">
    <name type="scientific">Parathielavia hyrcaniae</name>
    <dbReference type="NCBI Taxonomy" id="113614"/>
    <lineage>
        <taxon>Eukaryota</taxon>
        <taxon>Fungi</taxon>
        <taxon>Dikarya</taxon>
        <taxon>Ascomycota</taxon>
        <taxon>Pezizomycotina</taxon>
        <taxon>Sordariomycetes</taxon>
        <taxon>Sordariomycetidae</taxon>
        <taxon>Sordariales</taxon>
        <taxon>Chaetomiaceae</taxon>
        <taxon>Parathielavia</taxon>
    </lineage>
</organism>
<evidence type="ECO:0000313" key="2">
    <source>
        <dbReference type="EMBL" id="KAK4104021.1"/>
    </source>
</evidence>
<protein>
    <submittedName>
        <fullName evidence="2">Uncharacterized protein</fullName>
    </submittedName>
</protein>
<dbReference type="EMBL" id="MU863627">
    <property type="protein sequence ID" value="KAK4104021.1"/>
    <property type="molecule type" value="Genomic_DNA"/>
</dbReference>
<dbReference type="AlphaFoldDB" id="A0AAN6T4L1"/>
<feature type="compositionally biased region" description="Polar residues" evidence="1">
    <location>
        <begin position="170"/>
        <end position="196"/>
    </location>
</feature>
<reference evidence="2" key="2">
    <citation type="submission" date="2023-05" db="EMBL/GenBank/DDBJ databases">
        <authorList>
            <consortium name="Lawrence Berkeley National Laboratory"/>
            <person name="Steindorff A."/>
            <person name="Hensen N."/>
            <person name="Bonometti L."/>
            <person name="Westerberg I."/>
            <person name="Brannstrom I.O."/>
            <person name="Guillou S."/>
            <person name="Cros-Aarteil S."/>
            <person name="Calhoun S."/>
            <person name="Haridas S."/>
            <person name="Kuo A."/>
            <person name="Mondo S."/>
            <person name="Pangilinan J."/>
            <person name="Riley R."/>
            <person name="Labutti K."/>
            <person name="Andreopoulos B."/>
            <person name="Lipzen A."/>
            <person name="Chen C."/>
            <person name="Yanf M."/>
            <person name="Daum C."/>
            <person name="Ng V."/>
            <person name="Clum A."/>
            <person name="Ohm R."/>
            <person name="Martin F."/>
            <person name="Silar P."/>
            <person name="Natvig D."/>
            <person name="Lalanne C."/>
            <person name="Gautier V."/>
            <person name="Ament-Velasquez S.L."/>
            <person name="Kruys A."/>
            <person name="Hutchinson M.I."/>
            <person name="Powell A.J."/>
            <person name="Barry K."/>
            <person name="Miller A.N."/>
            <person name="Grigoriev I.V."/>
            <person name="Debuchy R."/>
            <person name="Gladieux P."/>
            <person name="Thoren M.H."/>
            <person name="Johannesson H."/>
        </authorList>
    </citation>
    <scope>NUCLEOTIDE SEQUENCE</scope>
    <source>
        <strain evidence="2">CBS 757.83</strain>
    </source>
</reference>
<sequence length="413" mass="45131">MGLRLYQPPVESDIQPKPAVDWSARSRSNIRRALDRNDERIRERRRRVLAATAAHNNYDARRAAASQPATRVPATTDSTGTRSGSEHARRALLVTDRPGALLRADGTRIPAVPDDRAVAMFGERWAHLHAESTPNLFRDDDNDPSPTLTMAVEPDFLSRRSQPRPEPTYALSNLRSTQAPGHPSRSATRPHSTLWSRIQRRHRSSLRDESRPSPQDDASDGPRPRPPPPPSSSARPWAIEAADMDGLGDRNRSLSPEGDNLWGTLLTTLTPDPQPPSVGSSFASASASAAATQSTAAASSRTSFTAPDAAAEESAFELPCESGCDNSDTEGEGEGDEEDEMDRMQLPYFPRLALASQSHADRARGNSEDYLELLGSIGGMQHIVRSLARREDIPDEWWAEAGLSRTLSREAGN</sequence>
<feature type="compositionally biased region" description="Low complexity" evidence="1">
    <location>
        <begin position="280"/>
        <end position="306"/>
    </location>
</feature>
<evidence type="ECO:0000256" key="1">
    <source>
        <dbReference type="SAM" id="MobiDB-lite"/>
    </source>
</evidence>
<evidence type="ECO:0000313" key="3">
    <source>
        <dbReference type="Proteomes" id="UP001305647"/>
    </source>
</evidence>
<gene>
    <name evidence="2" type="ORF">N658DRAFT_514031</name>
</gene>
<name>A0AAN6T4L1_9PEZI</name>
<feature type="compositionally biased region" description="Acidic residues" evidence="1">
    <location>
        <begin position="327"/>
        <end position="341"/>
    </location>
</feature>
<feature type="region of interest" description="Disordered" evidence="1">
    <location>
        <begin position="134"/>
        <end position="345"/>
    </location>
</feature>
<feature type="compositionally biased region" description="Low complexity" evidence="1">
    <location>
        <begin position="261"/>
        <end position="271"/>
    </location>
</feature>
<accession>A0AAN6T4L1</accession>
<keyword evidence="3" id="KW-1185">Reference proteome</keyword>